<comment type="caution">
    <text evidence="1">The sequence shown here is derived from an EMBL/GenBank/DDBJ whole genome shotgun (WGS) entry which is preliminary data.</text>
</comment>
<reference evidence="1 2" key="1">
    <citation type="submission" date="2023-03" db="EMBL/GenBank/DDBJ databases">
        <title>WGS of Methanotrichaceae archaeon Mx.</title>
        <authorList>
            <person name="Sorokin D.Y."/>
            <person name="Merkel A.Y."/>
        </authorList>
    </citation>
    <scope>NUCLEOTIDE SEQUENCE [LARGE SCALE GENOMIC DNA]</scope>
    <source>
        <strain evidence="1 2">Mx</strain>
    </source>
</reference>
<evidence type="ECO:0000313" key="2">
    <source>
        <dbReference type="Proteomes" id="UP001220010"/>
    </source>
</evidence>
<keyword evidence="2" id="KW-1185">Reference proteome</keyword>
<proteinExistence type="predicted"/>
<evidence type="ECO:0000313" key="1">
    <source>
        <dbReference type="EMBL" id="MDF0591070.1"/>
    </source>
</evidence>
<dbReference type="RefSeq" id="WP_316966813.1">
    <property type="nucleotide sequence ID" value="NZ_JARFPK010000026.1"/>
</dbReference>
<name>A0ABT5X8S0_9EURY</name>
<gene>
    <name evidence="1" type="ORF">P0O15_07800</name>
</gene>
<organism evidence="1 2">
    <name type="scientific">Candidatus Methanocrinis natronophilus</name>
    <dbReference type="NCBI Taxonomy" id="3033396"/>
    <lineage>
        <taxon>Archaea</taxon>
        <taxon>Methanobacteriati</taxon>
        <taxon>Methanobacteriota</taxon>
        <taxon>Stenosarchaea group</taxon>
        <taxon>Methanomicrobia</taxon>
        <taxon>Methanotrichales</taxon>
        <taxon>Methanotrichaceae</taxon>
        <taxon>Methanocrinis</taxon>
    </lineage>
</organism>
<dbReference type="EMBL" id="JARFPK010000026">
    <property type="protein sequence ID" value="MDF0591070.1"/>
    <property type="molecule type" value="Genomic_DNA"/>
</dbReference>
<protein>
    <submittedName>
        <fullName evidence="1">Thioredoxin family protein</fullName>
    </submittedName>
</protein>
<accession>A0ABT5X8S0</accession>
<sequence length="175" mass="18919">MSCALILGIIVAASLVAVASAAGRSVGSGPDDWWTAYPDGHPDAGSEVDHPRWVLDILRDRPLLILDHSTNCKACIEQEAAAEAVLEDHRRDIAFENLISGSGDFRAEELFDVYDPDGGKQYIPLTVVLTLVESSDGKVVVGWHSVEDATSVEWLRSLVRDAIELHGENVGGWDA</sequence>
<dbReference type="Proteomes" id="UP001220010">
    <property type="component" value="Unassembled WGS sequence"/>
</dbReference>